<organism evidence="1 2">
    <name type="scientific">Prorocentrum cordatum</name>
    <dbReference type="NCBI Taxonomy" id="2364126"/>
    <lineage>
        <taxon>Eukaryota</taxon>
        <taxon>Sar</taxon>
        <taxon>Alveolata</taxon>
        <taxon>Dinophyceae</taxon>
        <taxon>Prorocentrales</taxon>
        <taxon>Prorocentraceae</taxon>
        <taxon>Prorocentrum</taxon>
    </lineage>
</organism>
<name>A0ABN9RXC7_9DINO</name>
<accession>A0ABN9RXC7</accession>
<dbReference type="InterPro" id="IPR036249">
    <property type="entry name" value="Thioredoxin-like_sf"/>
</dbReference>
<protein>
    <recommendedName>
        <fullName evidence="3">Thioredoxin domain-containing protein</fullName>
    </recommendedName>
</protein>
<evidence type="ECO:0000313" key="1">
    <source>
        <dbReference type="EMBL" id="CAK0824024.1"/>
    </source>
</evidence>
<sequence>MAAAPPRRAPGRRLLLLSAAALGGPSNDRVLVDFVDQADPNWAELSGEIDAAARSIRDLGCKVPFVKFDARQDWALAERYVPQRKFPQLLWFVHGQPTKYHHTLRKMKNIVDFVMALDRDPIETAQSEADIRRYDRAIYAQLPKSSPHFKTGPSR</sequence>
<dbReference type="SUPFAM" id="SSF52833">
    <property type="entry name" value="Thioredoxin-like"/>
    <property type="match status" value="1"/>
</dbReference>
<dbReference type="EMBL" id="CAUYUJ010008458">
    <property type="protein sequence ID" value="CAK0824024.1"/>
    <property type="molecule type" value="Genomic_DNA"/>
</dbReference>
<evidence type="ECO:0008006" key="3">
    <source>
        <dbReference type="Google" id="ProtNLM"/>
    </source>
</evidence>
<keyword evidence="2" id="KW-1185">Reference proteome</keyword>
<dbReference type="Gene3D" id="3.40.30.10">
    <property type="entry name" value="Glutaredoxin"/>
    <property type="match status" value="1"/>
</dbReference>
<comment type="caution">
    <text evidence="1">The sequence shown here is derived from an EMBL/GenBank/DDBJ whole genome shotgun (WGS) entry which is preliminary data.</text>
</comment>
<evidence type="ECO:0000313" key="2">
    <source>
        <dbReference type="Proteomes" id="UP001189429"/>
    </source>
</evidence>
<dbReference type="Proteomes" id="UP001189429">
    <property type="component" value="Unassembled WGS sequence"/>
</dbReference>
<proteinExistence type="predicted"/>
<reference evidence="1" key="1">
    <citation type="submission" date="2023-10" db="EMBL/GenBank/DDBJ databases">
        <authorList>
            <person name="Chen Y."/>
            <person name="Shah S."/>
            <person name="Dougan E. K."/>
            <person name="Thang M."/>
            <person name="Chan C."/>
        </authorList>
    </citation>
    <scope>NUCLEOTIDE SEQUENCE [LARGE SCALE GENOMIC DNA]</scope>
</reference>
<gene>
    <name evidence="1" type="ORF">PCOR1329_LOCUS24550</name>
</gene>